<dbReference type="InterPro" id="IPR018502">
    <property type="entry name" value="Annexin_repeat"/>
</dbReference>
<dbReference type="GO" id="GO:0006950">
    <property type="term" value="P:response to stress"/>
    <property type="evidence" value="ECO:0007669"/>
    <property type="project" value="UniProtKB-ARBA"/>
</dbReference>
<dbReference type="FunFam" id="1.10.220.10:FF:000002">
    <property type="entry name" value="Annexin"/>
    <property type="match status" value="1"/>
</dbReference>
<evidence type="ECO:0000313" key="5">
    <source>
        <dbReference type="EMBL" id="KAL2335116.1"/>
    </source>
</evidence>
<accession>A0ABD1MH99</accession>
<evidence type="ECO:0008006" key="7">
    <source>
        <dbReference type="Google" id="ProtNLM"/>
    </source>
</evidence>
<dbReference type="GO" id="GO:0005544">
    <property type="term" value="F:calcium-dependent phospholipid binding"/>
    <property type="evidence" value="ECO:0007669"/>
    <property type="project" value="UniProtKB-KW"/>
</dbReference>
<evidence type="ECO:0000256" key="4">
    <source>
        <dbReference type="ARBA" id="ARBA00023302"/>
    </source>
</evidence>
<keyword evidence="2" id="KW-0106">Calcium</keyword>
<dbReference type="InterPro" id="IPR001464">
    <property type="entry name" value="Annexin"/>
</dbReference>
<dbReference type="EMBL" id="JBGMDY010000005">
    <property type="protein sequence ID" value="KAL2335116.1"/>
    <property type="molecule type" value="Genomic_DNA"/>
</dbReference>
<protein>
    <recommendedName>
        <fullName evidence="7">Annexin</fullName>
    </recommendedName>
</protein>
<proteinExistence type="predicted"/>
<dbReference type="Pfam" id="PF00191">
    <property type="entry name" value="Annexin"/>
    <property type="match status" value="3"/>
</dbReference>
<keyword evidence="3" id="KW-0041">Annexin</keyword>
<dbReference type="Gene3D" id="1.10.220.10">
    <property type="entry name" value="Annexin"/>
    <property type="match status" value="3"/>
</dbReference>
<dbReference type="FunFam" id="1.10.220.10:FF:000001">
    <property type="entry name" value="Annexin"/>
    <property type="match status" value="1"/>
</dbReference>
<dbReference type="PROSITE" id="PS51897">
    <property type="entry name" value="ANNEXIN_2"/>
    <property type="match status" value="3"/>
</dbReference>
<dbReference type="PRINTS" id="PR00196">
    <property type="entry name" value="ANNEXIN"/>
</dbReference>
<dbReference type="SMART" id="SM00335">
    <property type="entry name" value="ANX"/>
    <property type="match status" value="3"/>
</dbReference>
<gene>
    <name evidence="5" type="ORF">Fmac_016329</name>
</gene>
<keyword evidence="6" id="KW-1185">Reference proteome</keyword>
<keyword evidence="4" id="KW-0111">Calcium/phospholipid-binding</keyword>
<organism evidence="5 6">
    <name type="scientific">Flemingia macrophylla</name>
    <dbReference type="NCBI Taxonomy" id="520843"/>
    <lineage>
        <taxon>Eukaryota</taxon>
        <taxon>Viridiplantae</taxon>
        <taxon>Streptophyta</taxon>
        <taxon>Embryophyta</taxon>
        <taxon>Tracheophyta</taxon>
        <taxon>Spermatophyta</taxon>
        <taxon>Magnoliopsida</taxon>
        <taxon>eudicotyledons</taxon>
        <taxon>Gunneridae</taxon>
        <taxon>Pentapetalae</taxon>
        <taxon>rosids</taxon>
        <taxon>fabids</taxon>
        <taxon>Fabales</taxon>
        <taxon>Fabaceae</taxon>
        <taxon>Papilionoideae</taxon>
        <taxon>50 kb inversion clade</taxon>
        <taxon>NPAAA clade</taxon>
        <taxon>indigoferoid/millettioid clade</taxon>
        <taxon>Phaseoleae</taxon>
        <taxon>Flemingia</taxon>
    </lineage>
</organism>
<evidence type="ECO:0000313" key="6">
    <source>
        <dbReference type="Proteomes" id="UP001603857"/>
    </source>
</evidence>
<name>A0ABD1MH99_9FABA</name>
<sequence length="342" mass="39072">MYGGQSPRTKATIPQLCFPPMAKNILTMTNHNFELDCKRIHDSLGGMSQLIPSLAKLTHLERQQLTKTFKEVYGEDLISHLQRYEDVFSSSSSSMNCSALSWWMLDPHDRDAVLAREALQQDQTNFKALVEIFVGRKSSHVLLITLAYQKMFRRHLDQDIINLDPPHPFQKILVALAASHKAHQADVNHHISKCDARRLYETGEGSLGAIDEAVVLEILSKRSIPQLKLTFFSYKHIYGQDYTKSIKGGKYGQFGKALTMVVKCICNPAHYYAKTLYTSIKGETRDPRTFARALVSRAEIDMDEIRRVFKEKYEKELADYICEGFPSGDYRDFLVALVKRSK</sequence>
<dbReference type="Proteomes" id="UP001603857">
    <property type="component" value="Unassembled WGS sequence"/>
</dbReference>
<dbReference type="PANTHER" id="PTHR10502">
    <property type="entry name" value="ANNEXIN"/>
    <property type="match status" value="1"/>
</dbReference>
<evidence type="ECO:0000256" key="1">
    <source>
        <dbReference type="ARBA" id="ARBA00022737"/>
    </source>
</evidence>
<dbReference type="PANTHER" id="PTHR10502:SF190">
    <property type="entry name" value="OS09G0453300 PROTEIN"/>
    <property type="match status" value="1"/>
</dbReference>
<dbReference type="SUPFAM" id="SSF47874">
    <property type="entry name" value="Annexin"/>
    <property type="match status" value="1"/>
</dbReference>
<evidence type="ECO:0000256" key="2">
    <source>
        <dbReference type="ARBA" id="ARBA00022837"/>
    </source>
</evidence>
<comment type="caution">
    <text evidence="5">The sequence shown here is derived from an EMBL/GenBank/DDBJ whole genome shotgun (WGS) entry which is preliminary data.</text>
</comment>
<evidence type="ECO:0000256" key="3">
    <source>
        <dbReference type="ARBA" id="ARBA00023216"/>
    </source>
</evidence>
<dbReference type="AlphaFoldDB" id="A0ABD1MH99"/>
<reference evidence="5 6" key="1">
    <citation type="submission" date="2024-08" db="EMBL/GenBank/DDBJ databases">
        <title>Insights into the chromosomal genome structure of Flemingia macrophylla.</title>
        <authorList>
            <person name="Ding Y."/>
            <person name="Zhao Y."/>
            <person name="Bi W."/>
            <person name="Wu M."/>
            <person name="Zhao G."/>
            <person name="Gong Y."/>
            <person name="Li W."/>
            <person name="Zhang P."/>
        </authorList>
    </citation>
    <scope>NUCLEOTIDE SEQUENCE [LARGE SCALE GENOMIC DNA]</scope>
    <source>
        <strain evidence="5">DYQJB</strain>
        <tissue evidence="5">Leaf</tissue>
    </source>
</reference>
<keyword evidence="1" id="KW-0677">Repeat</keyword>
<dbReference type="InterPro" id="IPR037104">
    <property type="entry name" value="Annexin_sf"/>
</dbReference>